<evidence type="ECO:0000259" key="3">
    <source>
        <dbReference type="Pfam" id="PF00725"/>
    </source>
</evidence>
<dbReference type="Gene3D" id="1.10.1040.10">
    <property type="entry name" value="N-(1-d-carboxylethyl)-l-norvaline Dehydrogenase, domain 2"/>
    <property type="match status" value="1"/>
</dbReference>
<dbReference type="PANTHER" id="PTHR48075:SF1">
    <property type="entry name" value="LAMBDA-CRYSTALLIN HOMOLOG"/>
    <property type="match status" value="1"/>
</dbReference>
<dbReference type="SUPFAM" id="SSF51735">
    <property type="entry name" value="NAD(P)-binding Rossmann-fold domains"/>
    <property type="match status" value="1"/>
</dbReference>
<keyword evidence="6" id="KW-1185">Reference proteome</keyword>
<dbReference type="Pfam" id="PF02737">
    <property type="entry name" value="3HCDH_N"/>
    <property type="match status" value="1"/>
</dbReference>
<dbReference type="EMBL" id="BMAT01005670">
    <property type="protein sequence ID" value="GFR98130.1"/>
    <property type="molecule type" value="Genomic_DNA"/>
</dbReference>
<comment type="caution">
    <text evidence="5">The sequence shown here is derived from an EMBL/GenBank/DDBJ whole genome shotgun (WGS) entry which is preliminary data.</text>
</comment>
<dbReference type="InterPro" id="IPR036291">
    <property type="entry name" value="NAD(P)-bd_dom_sf"/>
</dbReference>
<evidence type="ECO:0000313" key="5">
    <source>
        <dbReference type="EMBL" id="GFR98130.1"/>
    </source>
</evidence>
<dbReference type="PANTHER" id="PTHR48075">
    <property type="entry name" value="3-HYDROXYACYL-COA DEHYDROGENASE FAMILY PROTEIN"/>
    <property type="match status" value="1"/>
</dbReference>
<keyword evidence="2" id="KW-0560">Oxidoreductase</keyword>
<name>A0AAV4HNH0_9GAST</name>
<dbReference type="AlphaFoldDB" id="A0AAV4HNH0"/>
<evidence type="ECO:0000313" key="6">
    <source>
        <dbReference type="Proteomes" id="UP000762676"/>
    </source>
</evidence>
<comment type="similarity">
    <text evidence="1">Belongs to the 3-hydroxyacyl-CoA dehydrogenase family.</text>
</comment>
<dbReference type="Proteomes" id="UP000762676">
    <property type="component" value="Unassembled WGS sequence"/>
</dbReference>
<dbReference type="InterPro" id="IPR006176">
    <property type="entry name" value="3-OHacyl-CoA_DH_NAD-bd"/>
</dbReference>
<sequence>MSKGKIAVIGSGLIGRSYTMLFISAGYNVTLYDILPEQTGAAKKDILEQLKVLEKQGLLRGTLSPEKQFELITTTEDLEKCVQGAFFVQTNPPFYAPATEVVPASWTDADVKEKTIALLKEVGQVPVVLNKEIAGFVLNRIQYSIMGECYRLIRDGVVSPEDVDTIMSQGLGMRYAFMGPWETAYLNADGMIKYGESYSDMILGIQQDFGPPERMEGPTLEHINESMRKLAGPEESIPERRRWRDRRLTALAKLKKDMDKADTEGNK</sequence>
<dbReference type="SUPFAM" id="SSF48179">
    <property type="entry name" value="6-phosphogluconate dehydrogenase C-terminal domain-like"/>
    <property type="match status" value="1"/>
</dbReference>
<dbReference type="InterPro" id="IPR006108">
    <property type="entry name" value="3HC_DH_C"/>
</dbReference>
<dbReference type="InterPro" id="IPR008927">
    <property type="entry name" value="6-PGluconate_DH-like_C_sf"/>
</dbReference>
<dbReference type="GO" id="GO:0050104">
    <property type="term" value="F:L-gulonate 3-dehydrogenase activity"/>
    <property type="evidence" value="ECO:0007669"/>
    <property type="project" value="TreeGrafter"/>
</dbReference>
<accession>A0AAV4HNH0</accession>
<feature type="domain" description="3-hydroxyacyl-CoA dehydrogenase NAD binding" evidence="4">
    <location>
        <begin position="5"/>
        <end position="88"/>
    </location>
</feature>
<dbReference type="InterPro" id="IPR013328">
    <property type="entry name" value="6PGD_dom2"/>
</dbReference>
<dbReference type="GO" id="GO:0006631">
    <property type="term" value="P:fatty acid metabolic process"/>
    <property type="evidence" value="ECO:0007669"/>
    <property type="project" value="InterPro"/>
</dbReference>
<proteinExistence type="inferred from homology"/>
<organism evidence="5 6">
    <name type="scientific">Elysia marginata</name>
    <dbReference type="NCBI Taxonomy" id="1093978"/>
    <lineage>
        <taxon>Eukaryota</taxon>
        <taxon>Metazoa</taxon>
        <taxon>Spiralia</taxon>
        <taxon>Lophotrochozoa</taxon>
        <taxon>Mollusca</taxon>
        <taxon>Gastropoda</taxon>
        <taxon>Heterobranchia</taxon>
        <taxon>Euthyneura</taxon>
        <taxon>Panpulmonata</taxon>
        <taxon>Sacoglossa</taxon>
        <taxon>Placobranchoidea</taxon>
        <taxon>Plakobranchidae</taxon>
        <taxon>Elysia</taxon>
    </lineage>
</organism>
<reference evidence="5 6" key="1">
    <citation type="journal article" date="2021" name="Elife">
        <title>Chloroplast acquisition without the gene transfer in kleptoplastic sea slugs, Plakobranchus ocellatus.</title>
        <authorList>
            <person name="Maeda T."/>
            <person name="Takahashi S."/>
            <person name="Yoshida T."/>
            <person name="Shimamura S."/>
            <person name="Takaki Y."/>
            <person name="Nagai Y."/>
            <person name="Toyoda A."/>
            <person name="Suzuki Y."/>
            <person name="Arimoto A."/>
            <person name="Ishii H."/>
            <person name="Satoh N."/>
            <person name="Nishiyama T."/>
            <person name="Hasebe M."/>
            <person name="Maruyama T."/>
            <person name="Minagawa J."/>
            <person name="Obokata J."/>
            <person name="Shigenobu S."/>
        </authorList>
    </citation>
    <scope>NUCLEOTIDE SEQUENCE [LARGE SCALE GENOMIC DNA]</scope>
</reference>
<protein>
    <submittedName>
        <fullName evidence="5">Lambda-crystallin-like protein</fullName>
    </submittedName>
</protein>
<evidence type="ECO:0000256" key="2">
    <source>
        <dbReference type="ARBA" id="ARBA00023002"/>
    </source>
</evidence>
<dbReference type="Pfam" id="PF00725">
    <property type="entry name" value="3HCDH"/>
    <property type="match status" value="1"/>
</dbReference>
<evidence type="ECO:0000256" key="1">
    <source>
        <dbReference type="ARBA" id="ARBA00009463"/>
    </source>
</evidence>
<dbReference type="GO" id="GO:0070403">
    <property type="term" value="F:NAD+ binding"/>
    <property type="evidence" value="ECO:0007669"/>
    <property type="project" value="InterPro"/>
</dbReference>
<evidence type="ECO:0000259" key="4">
    <source>
        <dbReference type="Pfam" id="PF02737"/>
    </source>
</evidence>
<feature type="domain" description="3-hydroxyacyl-CoA dehydrogenase C-terminal" evidence="3">
    <location>
        <begin position="135"/>
        <end position="192"/>
    </location>
</feature>
<dbReference type="Gene3D" id="3.40.50.720">
    <property type="entry name" value="NAD(P)-binding Rossmann-like Domain"/>
    <property type="match status" value="2"/>
</dbReference>
<gene>
    <name evidence="5" type="ORF">ElyMa_002762600</name>
</gene>